<reference evidence="3" key="1">
    <citation type="journal article" date="2019" name="Int. J. Syst. Evol. Microbiol.">
        <title>The Global Catalogue of Microorganisms (GCM) 10K type strain sequencing project: providing services to taxonomists for standard genome sequencing and annotation.</title>
        <authorList>
            <consortium name="The Broad Institute Genomics Platform"/>
            <consortium name="The Broad Institute Genome Sequencing Center for Infectious Disease"/>
            <person name="Wu L."/>
            <person name="Ma J."/>
        </authorList>
    </citation>
    <scope>NUCLEOTIDE SEQUENCE [LARGE SCALE GENOMIC DNA]</scope>
    <source>
        <strain evidence="3">JCM 4737</strain>
    </source>
</reference>
<dbReference type="InterPro" id="IPR007278">
    <property type="entry name" value="DUF397"/>
</dbReference>
<organism evidence="2 3">
    <name type="scientific">Streptomyces chryseus</name>
    <dbReference type="NCBI Taxonomy" id="68186"/>
    <lineage>
        <taxon>Bacteria</taxon>
        <taxon>Bacillati</taxon>
        <taxon>Actinomycetota</taxon>
        <taxon>Actinomycetes</taxon>
        <taxon>Kitasatosporales</taxon>
        <taxon>Streptomycetaceae</taxon>
        <taxon>Streptomyces</taxon>
    </lineage>
</organism>
<dbReference type="Pfam" id="PF04149">
    <property type="entry name" value="DUF397"/>
    <property type="match status" value="1"/>
</dbReference>
<proteinExistence type="predicted"/>
<protein>
    <recommendedName>
        <fullName evidence="1">DUF397 domain-containing protein</fullName>
    </recommendedName>
</protein>
<evidence type="ECO:0000313" key="3">
    <source>
        <dbReference type="Proteomes" id="UP000599437"/>
    </source>
</evidence>
<accession>A0ABQ3EA50</accession>
<dbReference type="EMBL" id="BMVO01000039">
    <property type="protein sequence ID" value="GHB31236.1"/>
    <property type="molecule type" value="Genomic_DNA"/>
</dbReference>
<sequence length="73" mass="7698">MTTLNPAARAALPWRKSSFSGANESQCVEVAPLAAVGHEGIAVRDSKRPDGPIVQIGLGAFAAFVSYTRRQTV</sequence>
<comment type="caution">
    <text evidence="2">The sequence shown here is derived from an EMBL/GenBank/DDBJ whole genome shotgun (WGS) entry which is preliminary data.</text>
</comment>
<evidence type="ECO:0000259" key="1">
    <source>
        <dbReference type="Pfam" id="PF04149"/>
    </source>
</evidence>
<evidence type="ECO:0000313" key="2">
    <source>
        <dbReference type="EMBL" id="GHB31236.1"/>
    </source>
</evidence>
<name>A0ABQ3EA50_9ACTN</name>
<dbReference type="Proteomes" id="UP000599437">
    <property type="component" value="Unassembled WGS sequence"/>
</dbReference>
<feature type="domain" description="DUF397" evidence="1">
    <location>
        <begin position="13"/>
        <end position="67"/>
    </location>
</feature>
<dbReference type="RefSeq" id="WP_138894539.1">
    <property type="nucleotide sequence ID" value="NZ_BMVO01000039.1"/>
</dbReference>
<keyword evidence="3" id="KW-1185">Reference proteome</keyword>
<gene>
    <name evidence="2" type="ORF">GCM10010346_63310</name>
</gene>